<dbReference type="EMBL" id="JAVFKN010000046">
    <property type="protein sequence ID" value="MDQ5770926.1"/>
    <property type="molecule type" value="Genomic_DNA"/>
</dbReference>
<dbReference type="Proteomes" id="UP001223336">
    <property type="component" value="Unassembled WGS sequence"/>
</dbReference>
<dbReference type="Proteomes" id="UP001229862">
    <property type="component" value="Chromosome"/>
</dbReference>
<evidence type="ECO:0000313" key="2">
    <source>
        <dbReference type="EMBL" id="MDQ5770926.1"/>
    </source>
</evidence>
<feature type="region of interest" description="Disordered" evidence="1">
    <location>
        <begin position="1"/>
        <end position="24"/>
    </location>
</feature>
<organism evidence="3">
    <name type="scientific">Thiothrix subterranea</name>
    <dbReference type="NCBI Taxonomy" id="2735563"/>
    <lineage>
        <taxon>Bacteria</taxon>
        <taxon>Pseudomonadati</taxon>
        <taxon>Pseudomonadota</taxon>
        <taxon>Gammaproteobacteria</taxon>
        <taxon>Thiotrichales</taxon>
        <taxon>Thiotrichaceae</taxon>
        <taxon>Thiothrix</taxon>
    </lineage>
</organism>
<evidence type="ECO:0000313" key="3">
    <source>
        <dbReference type="EMBL" id="WML87638.1"/>
    </source>
</evidence>
<evidence type="ECO:0000256" key="1">
    <source>
        <dbReference type="SAM" id="MobiDB-lite"/>
    </source>
</evidence>
<evidence type="ECO:0000313" key="4">
    <source>
        <dbReference type="Proteomes" id="UP001223336"/>
    </source>
</evidence>
<keyword evidence="4" id="KW-1185">Reference proteome</keyword>
<gene>
    <name evidence="2" type="ORF">RCC75_20520</name>
    <name evidence="3" type="ORF">RCG00_04560</name>
</gene>
<proteinExistence type="predicted"/>
<sequence length="80" mass="9383">MANKTDKPKQGKTTPDALPKTGYSRWQQLEPFMPFSRETWRLLVLDGKAPKPTYLSKRCKIYPNAEVHRWFADPKNYQAN</sequence>
<dbReference type="RefSeq" id="WP_308136580.1">
    <property type="nucleotide sequence ID" value="NZ_CP133197.1"/>
</dbReference>
<protein>
    <submittedName>
        <fullName evidence="3">Uncharacterized protein</fullName>
    </submittedName>
</protein>
<reference evidence="3 4" key="1">
    <citation type="submission" date="2023-08" db="EMBL/GenBank/DDBJ databases">
        <title>New molecular markers tilS and rpoB for phylogenetic and monitoring studies of the genus Thiothrix biodiversity.</title>
        <authorList>
            <person name="Ravin N.V."/>
            <person name="Smolyakov D."/>
            <person name="Markov N.D."/>
            <person name="Beletsky A.V."/>
            <person name="Mardanov A.V."/>
            <person name="Rudenko T.S."/>
            <person name="Grabovich M.Y."/>
        </authorList>
    </citation>
    <scope>NUCLEOTIDE SEQUENCE</scope>
    <source>
        <strain evidence="3">DNT52</strain>
        <strain evidence="2 4">H33</strain>
    </source>
</reference>
<dbReference type="AlphaFoldDB" id="A0AA51QXW0"/>
<name>A0AA51QXW0_9GAMM</name>
<dbReference type="EMBL" id="CP133217">
    <property type="protein sequence ID" value="WML87638.1"/>
    <property type="molecule type" value="Genomic_DNA"/>
</dbReference>
<accession>A0AA51QXW0</accession>